<keyword evidence="2" id="KW-1185">Reference proteome</keyword>
<gene>
    <name evidence="1" type="ORF">BP5796_01454</name>
</gene>
<reference evidence="1 2" key="1">
    <citation type="journal article" date="2018" name="IMA Fungus">
        <title>IMA Genome-F 9: Draft genome sequence of Annulohypoxylon stygium, Aspergillus mulundensis, Berkeleyomyces basicola (syn. Thielaviopsis basicola), Ceratocystis smalleyi, two Cercospora beticola strains, Coleophoma cylindrospora, Fusarium fracticaudum, Phialophora cf. hyalina, and Morchella septimelata.</title>
        <authorList>
            <person name="Wingfield B.D."/>
            <person name="Bills G.F."/>
            <person name="Dong Y."/>
            <person name="Huang W."/>
            <person name="Nel W.J."/>
            <person name="Swalarsk-Parry B.S."/>
            <person name="Vaghefi N."/>
            <person name="Wilken P.M."/>
            <person name="An Z."/>
            <person name="de Beer Z.W."/>
            <person name="De Vos L."/>
            <person name="Chen L."/>
            <person name="Duong T.A."/>
            <person name="Gao Y."/>
            <person name="Hammerbacher A."/>
            <person name="Kikkert J.R."/>
            <person name="Li Y."/>
            <person name="Li H."/>
            <person name="Li K."/>
            <person name="Li Q."/>
            <person name="Liu X."/>
            <person name="Ma X."/>
            <person name="Naidoo K."/>
            <person name="Pethybridge S.J."/>
            <person name="Sun J."/>
            <person name="Steenkamp E.T."/>
            <person name="van der Nest M.A."/>
            <person name="van Wyk S."/>
            <person name="Wingfield M.J."/>
            <person name="Xiong C."/>
            <person name="Yue Q."/>
            <person name="Zhang X."/>
        </authorList>
    </citation>
    <scope>NUCLEOTIDE SEQUENCE [LARGE SCALE GENOMIC DNA]</scope>
    <source>
        <strain evidence="1 2">BP5796</strain>
    </source>
</reference>
<name>A0A3D8T0L3_9HELO</name>
<comment type="caution">
    <text evidence="1">The sequence shown here is derived from an EMBL/GenBank/DDBJ whole genome shotgun (WGS) entry which is preliminary data.</text>
</comment>
<evidence type="ECO:0000313" key="2">
    <source>
        <dbReference type="Proteomes" id="UP000256328"/>
    </source>
</evidence>
<sequence length="211" mass="23325">MAITELIVPLVKQDEASVAYFNTTFKETVRQTVATASGIKSVSLGKIILHNNVDVSSELKPMISPEWHDPQSFYAFVTSPEFTKFKQAAMPILLGPPTPQLFETDVSATAVFAAPLTEILQFSVASGDEDQAKILWNEFVDVVGKETHGKVSEFLHGTSLNLEEGLFVGMVAWASLEERKLILGLKVVAELITRFQALEKFDCCLVDFQQQ</sequence>
<accession>A0A3D8T0L3</accession>
<protein>
    <recommendedName>
        <fullName evidence="3">ABM domain-containing protein</fullName>
    </recommendedName>
</protein>
<evidence type="ECO:0000313" key="1">
    <source>
        <dbReference type="EMBL" id="RDW92060.1"/>
    </source>
</evidence>
<dbReference type="Proteomes" id="UP000256328">
    <property type="component" value="Unassembled WGS sequence"/>
</dbReference>
<dbReference type="EMBL" id="PDLN01000002">
    <property type="protein sequence ID" value="RDW92060.1"/>
    <property type="molecule type" value="Genomic_DNA"/>
</dbReference>
<dbReference type="AlphaFoldDB" id="A0A3D8T0L3"/>
<dbReference type="OrthoDB" id="4425169at2759"/>
<evidence type="ECO:0008006" key="3">
    <source>
        <dbReference type="Google" id="ProtNLM"/>
    </source>
</evidence>
<proteinExistence type="predicted"/>
<organism evidence="1 2">
    <name type="scientific">Coleophoma crateriformis</name>
    <dbReference type="NCBI Taxonomy" id="565419"/>
    <lineage>
        <taxon>Eukaryota</taxon>
        <taxon>Fungi</taxon>
        <taxon>Dikarya</taxon>
        <taxon>Ascomycota</taxon>
        <taxon>Pezizomycotina</taxon>
        <taxon>Leotiomycetes</taxon>
        <taxon>Helotiales</taxon>
        <taxon>Dermateaceae</taxon>
        <taxon>Coleophoma</taxon>
    </lineage>
</organism>